<sequence length="143" mass="16484">MELKKIKKNLEAAKHSKLEKPNDSEPEFKFGKNMKQYKLNRNMLDKIGSAMATSDDKVRKNLFQEELDHSVYVENVELACATPVKGRLREHLAFWKDIGASKWVLDVLRDGYSVPFMSLLQKASFNNHGSLAEEHKINLYAMK</sequence>
<dbReference type="Proteomes" id="UP001249851">
    <property type="component" value="Unassembled WGS sequence"/>
</dbReference>
<evidence type="ECO:0000313" key="1">
    <source>
        <dbReference type="EMBL" id="KAK2549818.1"/>
    </source>
</evidence>
<reference evidence="1" key="2">
    <citation type="journal article" date="2023" name="Science">
        <title>Genomic signatures of disease resistance in endangered staghorn corals.</title>
        <authorList>
            <person name="Vollmer S.V."/>
            <person name="Selwyn J.D."/>
            <person name="Despard B.A."/>
            <person name="Roesel C.L."/>
        </authorList>
    </citation>
    <scope>NUCLEOTIDE SEQUENCE</scope>
    <source>
        <strain evidence="1">K2</strain>
    </source>
</reference>
<name>A0AAD9PVG8_ACRCE</name>
<proteinExistence type="predicted"/>
<keyword evidence="2" id="KW-1185">Reference proteome</keyword>
<accession>A0AAD9PVG8</accession>
<dbReference type="AlphaFoldDB" id="A0AAD9PVG8"/>
<organism evidence="1 2">
    <name type="scientific">Acropora cervicornis</name>
    <name type="common">Staghorn coral</name>
    <dbReference type="NCBI Taxonomy" id="6130"/>
    <lineage>
        <taxon>Eukaryota</taxon>
        <taxon>Metazoa</taxon>
        <taxon>Cnidaria</taxon>
        <taxon>Anthozoa</taxon>
        <taxon>Hexacorallia</taxon>
        <taxon>Scleractinia</taxon>
        <taxon>Astrocoeniina</taxon>
        <taxon>Acroporidae</taxon>
        <taxon>Acropora</taxon>
    </lineage>
</organism>
<dbReference type="EMBL" id="JARQWQ010000120">
    <property type="protein sequence ID" value="KAK2549818.1"/>
    <property type="molecule type" value="Genomic_DNA"/>
</dbReference>
<protein>
    <submittedName>
        <fullName evidence="1">Uncharacterized protein</fullName>
    </submittedName>
</protein>
<comment type="caution">
    <text evidence="1">The sequence shown here is derived from an EMBL/GenBank/DDBJ whole genome shotgun (WGS) entry which is preliminary data.</text>
</comment>
<evidence type="ECO:0000313" key="2">
    <source>
        <dbReference type="Proteomes" id="UP001249851"/>
    </source>
</evidence>
<reference evidence="1" key="1">
    <citation type="journal article" date="2023" name="G3 (Bethesda)">
        <title>Whole genome assembly and annotation of the endangered Caribbean coral Acropora cervicornis.</title>
        <authorList>
            <person name="Selwyn J.D."/>
            <person name="Vollmer S.V."/>
        </authorList>
    </citation>
    <scope>NUCLEOTIDE SEQUENCE</scope>
    <source>
        <strain evidence="1">K2</strain>
    </source>
</reference>
<gene>
    <name evidence="1" type="ORF">P5673_029640</name>
</gene>